<feature type="region of interest" description="Disordered" evidence="1">
    <location>
        <begin position="345"/>
        <end position="373"/>
    </location>
</feature>
<name>O22217_ARATH</name>
<evidence type="ECO:0000256" key="1">
    <source>
        <dbReference type="SAM" id="MobiDB-lite"/>
    </source>
</evidence>
<reference evidence="3" key="2">
    <citation type="submission" date="2000-03" db="EMBL/GenBank/DDBJ databases">
        <authorList>
            <person name="Rounsley S.D."/>
            <person name="Lin X."/>
            <person name="Ketchum K.A."/>
            <person name="Crosby M.L."/>
            <person name="Brandon R.C."/>
            <person name="Sykes S.M."/>
            <person name="Kaul S."/>
            <person name="Mason T.M."/>
            <person name="Kerlavage A.R."/>
            <person name="Adams M.D."/>
            <person name="Somerville C.R."/>
            <person name="Venter J.C."/>
        </authorList>
    </citation>
    <scope>NUCLEOTIDE SEQUENCE</scope>
</reference>
<dbReference type="InterPro" id="IPR011112">
    <property type="entry name" value="Rho-like_N"/>
</dbReference>
<dbReference type="Pfam" id="PF07498">
    <property type="entry name" value="Rho_N"/>
    <property type="match status" value="1"/>
</dbReference>
<dbReference type="ExpressionAtlas" id="O22217">
    <property type="expression patterns" value="baseline and differential"/>
</dbReference>
<dbReference type="SMART" id="SM00959">
    <property type="entry name" value="Rho_N"/>
    <property type="match status" value="1"/>
</dbReference>
<reference evidence="3" key="3">
    <citation type="submission" date="2002-02" db="EMBL/GenBank/DDBJ databases">
        <authorList>
            <person name="Town C.D."/>
            <person name="Kaul S."/>
        </authorList>
    </citation>
    <scope>NUCLEOTIDE SEQUENCE</scope>
</reference>
<dbReference type="GO" id="GO:0006353">
    <property type="term" value="P:DNA-templated transcription termination"/>
    <property type="evidence" value="ECO:0007669"/>
    <property type="project" value="InterPro"/>
</dbReference>
<feature type="region of interest" description="Disordered" evidence="1">
    <location>
        <begin position="129"/>
        <end position="185"/>
    </location>
</feature>
<evidence type="ECO:0000313" key="3">
    <source>
        <dbReference type="EMBL" id="AAB84337.1"/>
    </source>
</evidence>
<feature type="compositionally biased region" description="Polar residues" evidence="1">
    <location>
        <begin position="147"/>
        <end position="163"/>
    </location>
</feature>
<gene>
    <name evidence="3" type="ordered locus">At2g41550</name>
</gene>
<dbReference type="PIR" id="T00811">
    <property type="entry name" value="T00811"/>
</dbReference>
<dbReference type="AlphaFoldDB" id="O22217"/>
<dbReference type="EMBL" id="AC002510">
    <property type="protein sequence ID" value="AAB84337.1"/>
    <property type="molecule type" value="Genomic_DNA"/>
</dbReference>
<sequence length="495" mass="55009">MDDDDDLWGPPRGKSGWINYGIYFVQDDTFRKQTVRRCEFWFDFRTDVLEENFQNEKYCELVWRILTEKKRQVTEIAELERVSVSVSAQNDTASSGSGGDLHEIDSSDSILTRSNLLCLLQDKTLSTTLPDSDTSSAKLALDDDENTSSISDAQTAQTVQIRDSSNDDTEDIEPETRLMPHETAANDPLTVEVAEDADTSSSPVLESKIDEAEEHSCSSLVTDQVFDPIKQALENKSSSAISRESIGGSTLRPLHLETREKANTTDEDGDILKDHQQNDSLQDIVTVSEPFTTESLLEMCDEPDKGRDIPCGERSKKSHPEAVVKTVVKDELIISLLTEARKKAESKNPGSVLIKKRQRQSNSSDNKGANTSFIRNIKQKVQGGAGEINIDPVKNSTQSTPKIIRGSSVPTQHADSLLDSSMDGKIQRGGKNVSGSLISLSISELKKKTGKELRSIAKDLKVQHYYKLKKEDLLQRITNQLNPQLADCTKQRMES</sequence>
<dbReference type="InterPro" id="IPR036269">
    <property type="entry name" value="Rho_N_sf"/>
</dbReference>
<dbReference type="Gene3D" id="1.10.720.10">
    <property type="match status" value="1"/>
</dbReference>
<accession>O22217</accession>
<proteinExistence type="predicted"/>
<organism evidence="3">
    <name type="scientific">Arabidopsis thaliana</name>
    <name type="common">Mouse-ear cress</name>
    <dbReference type="NCBI Taxonomy" id="3702"/>
    <lineage>
        <taxon>Eukaryota</taxon>
        <taxon>Viridiplantae</taxon>
        <taxon>Streptophyta</taxon>
        <taxon>Embryophyta</taxon>
        <taxon>Tracheophyta</taxon>
        <taxon>Spermatophyta</taxon>
        <taxon>Magnoliopsida</taxon>
        <taxon>eudicotyledons</taxon>
        <taxon>Gunneridae</taxon>
        <taxon>Pentapetalae</taxon>
        <taxon>rosids</taxon>
        <taxon>malvids</taxon>
        <taxon>Brassicales</taxon>
        <taxon>Brassicaceae</taxon>
        <taxon>Camelineae</taxon>
        <taxon>Arabidopsis</taxon>
    </lineage>
</organism>
<dbReference type="SUPFAM" id="SSF68912">
    <property type="entry name" value="Rho N-terminal domain-like"/>
    <property type="match status" value="1"/>
</dbReference>
<feature type="compositionally biased region" description="Polar residues" evidence="1">
    <location>
        <begin position="360"/>
        <end position="373"/>
    </location>
</feature>
<protein>
    <submittedName>
        <fullName evidence="3">Uncharacterized protein At2g41550</fullName>
    </submittedName>
</protein>
<reference key="1">
    <citation type="journal article" date="1999" name="Nature">
        <title>Sequence and analysis of chromosome 2 of the plant Arabidopsis thaliana.</title>
        <authorList>
            <person name="Lin X."/>
            <person name="Kaul S."/>
            <person name="Rounsley S."/>
            <person name="Shea T.P."/>
            <person name="Benito M.I."/>
            <person name="Town C.D."/>
            <person name="Fujii C.Y."/>
            <person name="Mason T."/>
            <person name="Bowman C.L."/>
            <person name="Barnstead M."/>
            <person name="Feldblyum T.V."/>
            <person name="Buell C.R."/>
            <person name="Ketchum K.A."/>
            <person name="Lee J."/>
            <person name="Ronning C.M."/>
            <person name="Koo H.L."/>
            <person name="Moffat K.S."/>
            <person name="Cronin L.A."/>
            <person name="Shen M."/>
            <person name="Pai G."/>
            <person name="Van Aken S."/>
            <person name="Umayam L."/>
            <person name="Tallon L.J."/>
            <person name="Gill J.E."/>
            <person name="Adams M.D."/>
            <person name="Carrera A.J."/>
            <person name="Creasy T.H."/>
            <person name="Goodman H.M."/>
            <person name="Somerville C.R."/>
            <person name="Copenhaver G.P."/>
            <person name="Preuss D."/>
            <person name="Nierman W.C."/>
            <person name="White O."/>
            <person name="Eisen J.A."/>
            <person name="Salzberg S.L."/>
            <person name="Fraser C.M."/>
            <person name="Venter J.C."/>
        </authorList>
    </citation>
    <scope>NUCLEOTIDE SEQUENCE [LARGE SCALE GENOMIC DNA]</scope>
    <source>
        <strain>cv. Columbia</strain>
    </source>
</reference>
<evidence type="ECO:0000259" key="2">
    <source>
        <dbReference type="SMART" id="SM00959"/>
    </source>
</evidence>
<feature type="domain" description="Rho termination factor-like N-terminal" evidence="2">
    <location>
        <begin position="444"/>
        <end position="484"/>
    </location>
</feature>